<dbReference type="PROSITE" id="PS00478">
    <property type="entry name" value="LIM_DOMAIN_1"/>
    <property type="match status" value="1"/>
</dbReference>
<proteinExistence type="predicted"/>
<evidence type="ECO:0000256" key="8">
    <source>
        <dbReference type="PROSITE-ProRule" id="PRU00125"/>
    </source>
</evidence>
<evidence type="ECO:0000256" key="1">
    <source>
        <dbReference type="ARBA" id="ARBA00004123"/>
    </source>
</evidence>
<dbReference type="InParanoid" id="A0A665U5J7"/>
<evidence type="ECO:0000256" key="4">
    <source>
        <dbReference type="ARBA" id="ARBA00023038"/>
    </source>
</evidence>
<dbReference type="GO" id="GO:0000977">
    <property type="term" value="F:RNA polymerase II transcription regulatory region sequence-specific DNA binding"/>
    <property type="evidence" value="ECO:0007669"/>
    <property type="project" value="TreeGrafter"/>
</dbReference>
<evidence type="ECO:0000256" key="3">
    <source>
        <dbReference type="ARBA" id="ARBA00022833"/>
    </source>
</evidence>
<keyword evidence="7" id="KW-0539">Nucleus</keyword>
<name>A0A665U5J7_ECHNA</name>
<reference evidence="10" key="3">
    <citation type="submission" date="2025-09" db="UniProtKB">
        <authorList>
            <consortium name="Ensembl"/>
        </authorList>
    </citation>
    <scope>IDENTIFICATION</scope>
</reference>
<dbReference type="GO" id="GO:0030182">
    <property type="term" value="P:neuron differentiation"/>
    <property type="evidence" value="ECO:0007669"/>
    <property type="project" value="TreeGrafter"/>
</dbReference>
<keyword evidence="6" id="KW-0371">Homeobox</keyword>
<comment type="subcellular location">
    <subcellularLocation>
        <location evidence="1">Nucleus</location>
    </subcellularLocation>
</comment>
<evidence type="ECO:0000256" key="5">
    <source>
        <dbReference type="ARBA" id="ARBA00023125"/>
    </source>
</evidence>
<dbReference type="GO" id="GO:0005634">
    <property type="term" value="C:nucleus"/>
    <property type="evidence" value="ECO:0007669"/>
    <property type="project" value="UniProtKB-SubCell"/>
</dbReference>
<evidence type="ECO:0000313" key="11">
    <source>
        <dbReference type="Proteomes" id="UP000472264"/>
    </source>
</evidence>
<dbReference type="PANTHER" id="PTHR24208">
    <property type="entry name" value="LIM/HOMEOBOX PROTEIN LHX"/>
    <property type="match status" value="1"/>
</dbReference>
<organism evidence="10 11">
    <name type="scientific">Echeneis naucrates</name>
    <name type="common">Live sharksucker</name>
    <dbReference type="NCBI Taxonomy" id="173247"/>
    <lineage>
        <taxon>Eukaryota</taxon>
        <taxon>Metazoa</taxon>
        <taxon>Chordata</taxon>
        <taxon>Craniata</taxon>
        <taxon>Vertebrata</taxon>
        <taxon>Euteleostomi</taxon>
        <taxon>Actinopterygii</taxon>
        <taxon>Neopterygii</taxon>
        <taxon>Teleostei</taxon>
        <taxon>Neoteleostei</taxon>
        <taxon>Acanthomorphata</taxon>
        <taxon>Carangaria</taxon>
        <taxon>Carangiformes</taxon>
        <taxon>Echeneidae</taxon>
        <taxon>Echeneis</taxon>
    </lineage>
</organism>
<dbReference type="GO" id="GO:0000981">
    <property type="term" value="F:DNA-binding transcription factor activity, RNA polymerase II-specific"/>
    <property type="evidence" value="ECO:0007669"/>
    <property type="project" value="TreeGrafter"/>
</dbReference>
<dbReference type="Gene3D" id="2.10.110.10">
    <property type="entry name" value="Cysteine Rich Protein"/>
    <property type="match status" value="1"/>
</dbReference>
<keyword evidence="2 8" id="KW-0479">Metal-binding</keyword>
<keyword evidence="4 8" id="KW-0440">LIM domain</keyword>
<dbReference type="Ensembl" id="ENSENLT00000014977.1">
    <property type="protein sequence ID" value="ENSENLP00000014389.1"/>
    <property type="gene ID" value="ENSENLG00000006785.1"/>
</dbReference>
<dbReference type="InterPro" id="IPR050453">
    <property type="entry name" value="LIM_Homeobox_TF"/>
</dbReference>
<dbReference type="Pfam" id="PF00412">
    <property type="entry name" value="LIM"/>
    <property type="match status" value="1"/>
</dbReference>
<dbReference type="Proteomes" id="UP000472264">
    <property type="component" value="Chromosome 11"/>
</dbReference>
<keyword evidence="5" id="KW-0238">DNA-binding</keyword>
<evidence type="ECO:0000256" key="7">
    <source>
        <dbReference type="ARBA" id="ARBA00023242"/>
    </source>
</evidence>
<dbReference type="SMART" id="SM00132">
    <property type="entry name" value="LIM"/>
    <property type="match status" value="1"/>
</dbReference>
<dbReference type="PROSITE" id="PS50023">
    <property type="entry name" value="LIM_DOMAIN_2"/>
    <property type="match status" value="1"/>
</dbReference>
<protein>
    <recommendedName>
        <fullName evidence="9">LIM zinc-binding domain-containing protein</fullName>
    </recommendedName>
</protein>
<dbReference type="SUPFAM" id="SSF57716">
    <property type="entry name" value="Glucocorticoid receptor-like (DNA-binding domain)"/>
    <property type="match status" value="1"/>
</dbReference>
<dbReference type="PANTHER" id="PTHR24208:SF95">
    <property type="entry name" value="LIM_HOMEOBOX PROTEIN LHX9"/>
    <property type="match status" value="1"/>
</dbReference>
<keyword evidence="3 8" id="KW-0862">Zinc</keyword>
<feature type="domain" description="LIM zinc-binding" evidence="9">
    <location>
        <begin position="24"/>
        <end position="85"/>
    </location>
</feature>
<evidence type="ECO:0000256" key="6">
    <source>
        <dbReference type="ARBA" id="ARBA00023155"/>
    </source>
</evidence>
<evidence type="ECO:0000259" key="9">
    <source>
        <dbReference type="PROSITE" id="PS50023"/>
    </source>
</evidence>
<dbReference type="AlphaFoldDB" id="A0A665U5J7"/>
<reference evidence="10" key="2">
    <citation type="submission" date="2025-08" db="UniProtKB">
        <authorList>
            <consortium name="Ensembl"/>
        </authorList>
    </citation>
    <scope>IDENTIFICATION</scope>
</reference>
<keyword evidence="11" id="KW-1185">Reference proteome</keyword>
<dbReference type="InterPro" id="IPR001781">
    <property type="entry name" value="Znf_LIM"/>
</dbReference>
<sequence length="142" mass="15666">SRQKKVEIQAVKFAPTALSVQEPMMCAGCGGQVCDRFFLLAAGQLWHSACLRCSQCQCELQTQPSLYCRDGNIYCQQDYCRSDPEPPLVSPQFSVTSLFCQSHYHGDGSIPLSQDPPPKPNLTDEGECVCVLILLLLSFTDS</sequence>
<evidence type="ECO:0000256" key="2">
    <source>
        <dbReference type="ARBA" id="ARBA00022723"/>
    </source>
</evidence>
<evidence type="ECO:0000313" key="10">
    <source>
        <dbReference type="Ensembl" id="ENSENLP00000014389.1"/>
    </source>
</evidence>
<reference evidence="10" key="1">
    <citation type="submission" date="2021-04" db="EMBL/GenBank/DDBJ databases">
        <authorList>
            <consortium name="Wellcome Sanger Institute Data Sharing"/>
        </authorList>
    </citation>
    <scope>NUCLEOTIDE SEQUENCE [LARGE SCALE GENOMIC DNA]</scope>
</reference>
<dbReference type="GO" id="GO:0046872">
    <property type="term" value="F:metal ion binding"/>
    <property type="evidence" value="ECO:0007669"/>
    <property type="project" value="UniProtKB-KW"/>
</dbReference>
<accession>A0A665U5J7</accession>